<evidence type="ECO:0000313" key="2">
    <source>
        <dbReference type="Proteomes" id="UP000265520"/>
    </source>
</evidence>
<dbReference type="Proteomes" id="UP000265520">
    <property type="component" value="Unassembled WGS sequence"/>
</dbReference>
<accession>A0A392R1S5</accession>
<protein>
    <submittedName>
        <fullName evidence="1">Uncharacterized protein</fullName>
    </submittedName>
</protein>
<name>A0A392R1S5_9FABA</name>
<organism evidence="1 2">
    <name type="scientific">Trifolium medium</name>
    <dbReference type="NCBI Taxonomy" id="97028"/>
    <lineage>
        <taxon>Eukaryota</taxon>
        <taxon>Viridiplantae</taxon>
        <taxon>Streptophyta</taxon>
        <taxon>Embryophyta</taxon>
        <taxon>Tracheophyta</taxon>
        <taxon>Spermatophyta</taxon>
        <taxon>Magnoliopsida</taxon>
        <taxon>eudicotyledons</taxon>
        <taxon>Gunneridae</taxon>
        <taxon>Pentapetalae</taxon>
        <taxon>rosids</taxon>
        <taxon>fabids</taxon>
        <taxon>Fabales</taxon>
        <taxon>Fabaceae</taxon>
        <taxon>Papilionoideae</taxon>
        <taxon>50 kb inversion clade</taxon>
        <taxon>NPAAA clade</taxon>
        <taxon>Hologalegina</taxon>
        <taxon>IRL clade</taxon>
        <taxon>Trifolieae</taxon>
        <taxon>Trifolium</taxon>
    </lineage>
</organism>
<keyword evidence="2" id="KW-1185">Reference proteome</keyword>
<reference evidence="1 2" key="1">
    <citation type="journal article" date="2018" name="Front. Plant Sci.">
        <title>Red Clover (Trifolium pratense) and Zigzag Clover (T. medium) - A Picture of Genomic Similarities and Differences.</title>
        <authorList>
            <person name="Dluhosova J."/>
            <person name="Istvanek J."/>
            <person name="Nedelnik J."/>
            <person name="Repkova J."/>
        </authorList>
    </citation>
    <scope>NUCLEOTIDE SEQUENCE [LARGE SCALE GENOMIC DNA]</scope>
    <source>
        <strain evidence="2">cv. 10/8</strain>
        <tissue evidence="1">Leaf</tissue>
    </source>
</reference>
<dbReference type="EMBL" id="LXQA010176507">
    <property type="protein sequence ID" value="MCI30032.1"/>
    <property type="molecule type" value="Genomic_DNA"/>
</dbReference>
<comment type="caution">
    <text evidence="1">The sequence shown here is derived from an EMBL/GenBank/DDBJ whole genome shotgun (WGS) entry which is preliminary data.</text>
</comment>
<feature type="non-terminal residue" evidence="1">
    <location>
        <position position="1"/>
    </location>
</feature>
<dbReference type="AlphaFoldDB" id="A0A392R1S5"/>
<sequence>TGFELGLNYGGEDLSGMCISSVALFA</sequence>
<proteinExistence type="predicted"/>
<evidence type="ECO:0000313" key="1">
    <source>
        <dbReference type="EMBL" id="MCI30032.1"/>
    </source>
</evidence>